<comment type="caution">
    <text evidence="1">The sequence shown here is derived from an EMBL/GenBank/DDBJ whole genome shotgun (WGS) entry which is preliminary data.</text>
</comment>
<dbReference type="Proteomes" id="UP000033774">
    <property type="component" value="Unassembled WGS sequence"/>
</dbReference>
<keyword evidence="2" id="KW-1185">Reference proteome</keyword>
<evidence type="ECO:0000313" key="1">
    <source>
        <dbReference type="EMBL" id="KJV09190.1"/>
    </source>
</evidence>
<name>A0A0F3IR19_9PROT</name>
<proteinExistence type="predicted"/>
<dbReference type="AlphaFoldDB" id="A0A0F3IR19"/>
<sequence length="1242" mass="135634">MVKRHQHAFQVLPGGAQPAQGLAETCLETVAALVSTATHTQVVLPPPRDSSLAWKSNAVHPLQSLETEYQGIVRDAARGLTDPDAHKTAESTALSQFFSFDVAVPKLLGVGPGQPYDGMAIPLIDDQLRTAIREAKAAGRAIDASLAGANVAVGPVEAALLTSWTLAMGLLRKFYRIPGSDRWRIATLDAARNALIGLDAAIRGAASWNQLQQYQHNLRVGLGALEEAVAGYASVQMIYFIESFYLYRLLIRYRLEAQTAISGEDTIKVSGELTKIITRQPWLSEWLRDKLLVLNRRLLALDPSQNILFFLKGGRAIKYLEGVPQQGENDWDTQIVINPNLPAEAWYDLYRRVQNLVLLLLQDFRLEFYTLLNHHAPEFERALVADARALPPPPDEALPDPLNPPEPPQVDVDPPVGVMPAPHRAACKSELIDVGLPRYDTIEAREQWAQLHNSLVQGPDGMPYPGYLYYINEYIAMLREVFLGRSPSAHKAPKRIERLYKLLSPQSAQLTQDLDAVVAHERALIPPTLLPQSVAVADTQQDPALRRVLLILLQQFSLAYALPADPQFAAGFDDFFTANIANAATLGAPPQDLANAIQAVVAEDTQHPERPPKWNPAYNGLVTMVGFCQWVSEQMEQHLLDRSAFLTQQKQVLSGLMAVVAGIFSTREEWELEMAMTAGSAAQLQADYTRYSHPEALDPPFVITAGFYAQNPQADPATIIEMVTAAIKPYLGSNPSLTLGPSNPVGVLRIFWATAVPLGALTYAPLVVSLAVAPQAAGWPQLAYIWGLPVLGLRDLVRAYQRQSAEIEEYGRRLRLKATTAALTEIYSRANNPEPPNPTLIALAEGRCAYLKLSSTDRANGIQGDYPPPYFPAGAFELAVTNNPDALRQSLTLPPAAPGVVRTLDLLVLNQGHGDWARFATWSAQDLTANLVAPLVASKVQARLIVLDFCLSASLLAVFTPLVAAGGQIISSVYSTTEVVMTPDVWTQLKPGLDARNQGTIATVLATRLQALAANTTGLAQLEPVHAATPEQVALHLHDHPDDRDPISIIRVLRPMGGDMRANAQNLPRLFQDLNAFKQRPLPWETVGFAEQAILAKLPRTADLFTAQVYGEMLTALRQRVTAILTESAYRIGLPIETLVPLPLFDGPNGALWDLLIQHQAGLLALAKGLRRCPTPFTRFTAPTKRLTVDDALLATPIAPEVAILLNALEPNASADATQMLTSLKDSSAVLSFDGQRNYDQP</sequence>
<dbReference type="PATRIC" id="fig|552518.3.peg.2264"/>
<accession>A0A0F3IR19</accession>
<organism evidence="1 2">
    <name type="scientific">Elstera litoralis</name>
    <dbReference type="NCBI Taxonomy" id="552518"/>
    <lineage>
        <taxon>Bacteria</taxon>
        <taxon>Pseudomonadati</taxon>
        <taxon>Pseudomonadota</taxon>
        <taxon>Alphaproteobacteria</taxon>
        <taxon>Rhodospirillales</taxon>
        <taxon>Rhodospirillaceae</taxon>
        <taxon>Elstera</taxon>
    </lineage>
</organism>
<dbReference type="OrthoDB" id="7313941at2"/>
<dbReference type="RefSeq" id="WP_045776232.1">
    <property type="nucleotide sequence ID" value="NZ_LAJY01000336.1"/>
</dbReference>
<reference evidence="1 2" key="1">
    <citation type="submission" date="2015-03" db="EMBL/GenBank/DDBJ databases">
        <title>Draft genome sequence of Elstera litoralis.</title>
        <authorList>
            <person name="Rahalkar M.C."/>
            <person name="Dhakephalkar P.K."/>
            <person name="Pore S.D."/>
            <person name="Arora P."/>
            <person name="Kapse N.G."/>
            <person name="Pandit P.S."/>
        </authorList>
    </citation>
    <scope>NUCLEOTIDE SEQUENCE [LARGE SCALE GENOMIC DNA]</scope>
    <source>
        <strain evidence="1 2">Dia-1</strain>
    </source>
</reference>
<protein>
    <submittedName>
        <fullName evidence="1">Uncharacterized protein</fullName>
    </submittedName>
</protein>
<dbReference type="EMBL" id="LAJY01000336">
    <property type="protein sequence ID" value="KJV09190.1"/>
    <property type="molecule type" value="Genomic_DNA"/>
</dbReference>
<evidence type="ECO:0000313" key="2">
    <source>
        <dbReference type="Proteomes" id="UP000033774"/>
    </source>
</evidence>
<gene>
    <name evidence="1" type="ORF">VZ95_13040</name>
</gene>